<dbReference type="GO" id="GO:0004722">
    <property type="term" value="F:protein serine/threonine phosphatase activity"/>
    <property type="evidence" value="ECO:0000318"/>
    <property type="project" value="GO_Central"/>
</dbReference>
<feature type="compositionally biased region" description="Low complexity" evidence="10">
    <location>
        <begin position="82"/>
        <end position="95"/>
    </location>
</feature>
<dbReference type="STRING" id="105231.A0A1Y1HTR2"/>
<reference evidence="12 13" key="1">
    <citation type="journal article" date="2014" name="Nat. Commun.">
        <title>Klebsormidium flaccidum genome reveals primary factors for plant terrestrial adaptation.</title>
        <authorList>
            <person name="Hori K."/>
            <person name="Maruyama F."/>
            <person name="Fujisawa T."/>
            <person name="Togashi T."/>
            <person name="Yamamoto N."/>
            <person name="Seo M."/>
            <person name="Sato S."/>
            <person name="Yamada T."/>
            <person name="Mori H."/>
            <person name="Tajima N."/>
            <person name="Moriyama T."/>
            <person name="Ikeuchi M."/>
            <person name="Watanabe M."/>
            <person name="Wada H."/>
            <person name="Kobayashi K."/>
            <person name="Saito M."/>
            <person name="Masuda T."/>
            <person name="Sasaki-Sekimoto Y."/>
            <person name="Mashiguchi K."/>
            <person name="Awai K."/>
            <person name="Shimojima M."/>
            <person name="Masuda S."/>
            <person name="Iwai M."/>
            <person name="Nobusawa T."/>
            <person name="Narise T."/>
            <person name="Kondo S."/>
            <person name="Saito H."/>
            <person name="Sato R."/>
            <person name="Murakawa M."/>
            <person name="Ihara Y."/>
            <person name="Oshima-Yamada Y."/>
            <person name="Ohtaka K."/>
            <person name="Satoh M."/>
            <person name="Sonobe K."/>
            <person name="Ishii M."/>
            <person name="Ohtani R."/>
            <person name="Kanamori-Sato M."/>
            <person name="Honoki R."/>
            <person name="Miyazaki D."/>
            <person name="Mochizuki H."/>
            <person name="Umetsu J."/>
            <person name="Higashi K."/>
            <person name="Shibata D."/>
            <person name="Kamiya Y."/>
            <person name="Sato N."/>
            <person name="Nakamura Y."/>
            <person name="Tabata S."/>
            <person name="Ida S."/>
            <person name="Kurokawa K."/>
            <person name="Ohta H."/>
        </authorList>
    </citation>
    <scope>NUCLEOTIDE SEQUENCE [LARGE SCALE GENOMIC DNA]</scope>
    <source>
        <strain evidence="12 13">NIES-2285</strain>
    </source>
</reference>
<dbReference type="CDD" id="cd00143">
    <property type="entry name" value="PP2Cc"/>
    <property type="match status" value="1"/>
</dbReference>
<keyword evidence="4" id="KW-0479">Metal-binding</keyword>
<dbReference type="GO" id="GO:0007165">
    <property type="term" value="P:signal transduction"/>
    <property type="evidence" value="ECO:0000318"/>
    <property type="project" value="GO_Central"/>
</dbReference>
<feature type="region of interest" description="Disordered" evidence="10">
    <location>
        <begin position="54"/>
        <end position="153"/>
    </location>
</feature>
<evidence type="ECO:0000313" key="12">
    <source>
        <dbReference type="EMBL" id="GAQ79916.1"/>
    </source>
</evidence>
<dbReference type="Proteomes" id="UP000054558">
    <property type="component" value="Unassembled WGS sequence"/>
</dbReference>
<dbReference type="InterPro" id="IPR036457">
    <property type="entry name" value="PPM-type-like_dom_sf"/>
</dbReference>
<keyword evidence="13" id="KW-1185">Reference proteome</keyword>
<gene>
    <name evidence="12" type="ORF">KFL_000410150</name>
</gene>
<evidence type="ECO:0000259" key="11">
    <source>
        <dbReference type="PROSITE" id="PS51746"/>
    </source>
</evidence>
<evidence type="ECO:0000256" key="8">
    <source>
        <dbReference type="ARBA" id="ARBA00023211"/>
    </source>
</evidence>
<dbReference type="EC" id="3.1.3.16" evidence="3"/>
<dbReference type="GO" id="GO:0046872">
    <property type="term" value="F:metal ion binding"/>
    <property type="evidence" value="ECO:0007669"/>
    <property type="project" value="UniProtKB-KW"/>
</dbReference>
<dbReference type="PANTHER" id="PTHR47992">
    <property type="entry name" value="PROTEIN PHOSPHATASE"/>
    <property type="match status" value="1"/>
</dbReference>
<comment type="cofactor">
    <cofactor evidence="1">
        <name>Mn(2+)</name>
        <dbReference type="ChEBI" id="CHEBI:29035"/>
    </cofactor>
</comment>
<keyword evidence="5 9" id="KW-0378">Hydrolase</keyword>
<dbReference type="InterPro" id="IPR001932">
    <property type="entry name" value="PPM-type_phosphatase-like_dom"/>
</dbReference>
<dbReference type="Pfam" id="PF00481">
    <property type="entry name" value="PP2C"/>
    <property type="match status" value="1"/>
</dbReference>
<evidence type="ECO:0000256" key="9">
    <source>
        <dbReference type="RuleBase" id="RU003465"/>
    </source>
</evidence>
<evidence type="ECO:0000256" key="2">
    <source>
        <dbReference type="ARBA" id="ARBA00001946"/>
    </source>
</evidence>
<comment type="cofactor">
    <cofactor evidence="2">
        <name>Mg(2+)</name>
        <dbReference type="ChEBI" id="CHEBI:18420"/>
    </cofactor>
</comment>
<keyword evidence="7 9" id="KW-0904">Protein phosphatase</keyword>
<accession>A0A1Y1HTR2</accession>
<evidence type="ECO:0000256" key="10">
    <source>
        <dbReference type="SAM" id="MobiDB-lite"/>
    </source>
</evidence>
<feature type="domain" description="PPM-type phosphatase" evidence="11">
    <location>
        <begin position="223"/>
        <end position="515"/>
    </location>
</feature>
<feature type="compositionally biased region" description="Basic and acidic residues" evidence="10">
    <location>
        <begin position="110"/>
        <end position="122"/>
    </location>
</feature>
<dbReference type="InterPro" id="IPR000222">
    <property type="entry name" value="PP2C_BS"/>
</dbReference>
<dbReference type="Gene3D" id="3.60.40.10">
    <property type="entry name" value="PPM-type phosphatase domain"/>
    <property type="match status" value="1"/>
</dbReference>
<dbReference type="SUPFAM" id="SSF81606">
    <property type="entry name" value="PP2C-like"/>
    <property type="match status" value="1"/>
</dbReference>
<organism evidence="12 13">
    <name type="scientific">Klebsormidium nitens</name>
    <name type="common">Green alga</name>
    <name type="synonym">Ulothrix nitens</name>
    <dbReference type="NCBI Taxonomy" id="105231"/>
    <lineage>
        <taxon>Eukaryota</taxon>
        <taxon>Viridiplantae</taxon>
        <taxon>Streptophyta</taxon>
        <taxon>Klebsormidiophyceae</taxon>
        <taxon>Klebsormidiales</taxon>
        <taxon>Klebsormidiaceae</taxon>
        <taxon>Klebsormidium</taxon>
    </lineage>
</organism>
<dbReference type="InterPro" id="IPR015655">
    <property type="entry name" value="PP2C"/>
</dbReference>
<sequence length="527" mass="57291">MHRPAVKERVSTYTEDEDCLQKRLFMRIHFQDDKAWYALPEKVNMTATKLSVKIGRSHADSPKRRTISDDFDAENQVRKSPKSSNRSSPRGSPKGKLSPARATRHSPRGKGADRFGEHESPRKSTLGRSPGAIANAKTSPIGSAPASLKDAIAESPTRRRLSVLFRKAGGTEKELPSGLVLEGDENEAADAKDKLDIEPATPPKDSEGAAASQLDDALEDAISCRVAVQSWAGQKNGFRKANQDAYVLAKAEDRKCLLFGVFDGHGPNGHHASQFIKNNLPSSILKQPDLARDPEEAFRQSFLSVDGNLDTSVDCNVSGTTAVLAHIAGRKLTLAWVGDSRGVLCRSNADGICEGLPLTIDHKPDSIGERRRILSCNGRVDRLIDQYGEEVGPYRVWLRHAPILGLAMSRSMGDVLAHSVGVSSVPESISRNPLTIEIAHLQTSTHVITSADKFLILASDGIWEFISSEEGVKIVQDCATPEAGCKKLMMTARARWLALDHGCYVDDITCMVISFNHTRTSSASPSA</sequence>
<feature type="region of interest" description="Disordered" evidence="10">
    <location>
        <begin position="175"/>
        <end position="214"/>
    </location>
</feature>
<dbReference type="OrthoDB" id="10264738at2759"/>
<evidence type="ECO:0000256" key="5">
    <source>
        <dbReference type="ARBA" id="ARBA00022801"/>
    </source>
</evidence>
<name>A0A1Y1HTR2_KLENI</name>
<dbReference type="EMBL" id="DF236990">
    <property type="protein sequence ID" value="GAQ79916.1"/>
    <property type="molecule type" value="Genomic_DNA"/>
</dbReference>
<proteinExistence type="inferred from homology"/>
<feature type="compositionally biased region" description="Basic and acidic residues" evidence="10">
    <location>
        <begin position="57"/>
        <end position="68"/>
    </location>
</feature>
<keyword evidence="6" id="KW-0460">Magnesium</keyword>
<keyword evidence="8" id="KW-0464">Manganese</keyword>
<dbReference type="SMART" id="SM00332">
    <property type="entry name" value="PP2Cc"/>
    <property type="match status" value="1"/>
</dbReference>
<evidence type="ECO:0000256" key="7">
    <source>
        <dbReference type="ARBA" id="ARBA00022912"/>
    </source>
</evidence>
<dbReference type="OMA" id="ERTTAFF"/>
<evidence type="ECO:0000256" key="3">
    <source>
        <dbReference type="ARBA" id="ARBA00013081"/>
    </source>
</evidence>
<evidence type="ECO:0000256" key="6">
    <source>
        <dbReference type="ARBA" id="ARBA00022842"/>
    </source>
</evidence>
<protein>
    <recommendedName>
        <fullName evidence="3">protein-serine/threonine phosphatase</fullName>
        <ecNumber evidence="3">3.1.3.16</ecNumber>
    </recommendedName>
</protein>
<evidence type="ECO:0000256" key="1">
    <source>
        <dbReference type="ARBA" id="ARBA00001936"/>
    </source>
</evidence>
<dbReference type="AlphaFoldDB" id="A0A1Y1HTR2"/>
<evidence type="ECO:0000256" key="4">
    <source>
        <dbReference type="ARBA" id="ARBA00022723"/>
    </source>
</evidence>
<comment type="similarity">
    <text evidence="9">Belongs to the PP2C family.</text>
</comment>
<dbReference type="PROSITE" id="PS51746">
    <property type="entry name" value="PPM_2"/>
    <property type="match status" value="1"/>
</dbReference>
<dbReference type="PROSITE" id="PS01032">
    <property type="entry name" value="PPM_1"/>
    <property type="match status" value="1"/>
</dbReference>
<evidence type="ECO:0000313" key="13">
    <source>
        <dbReference type="Proteomes" id="UP000054558"/>
    </source>
</evidence>